<feature type="region of interest" description="Disordered" evidence="8">
    <location>
        <begin position="79"/>
        <end position="341"/>
    </location>
</feature>
<feature type="compositionally biased region" description="Basic and acidic residues" evidence="8">
    <location>
        <begin position="472"/>
        <end position="567"/>
    </location>
</feature>
<dbReference type="PROSITE" id="PS00229">
    <property type="entry name" value="TAU_MAP_1"/>
    <property type="match status" value="1"/>
</dbReference>
<dbReference type="GO" id="GO:0008017">
    <property type="term" value="F:microtubule binding"/>
    <property type="evidence" value="ECO:0007669"/>
    <property type="project" value="InterPro"/>
</dbReference>
<sequence>MHHSDWYCQGQMALGGQVATAAQAGSRITLMEDQVKLGQARMEGTSSRVMAEAPGAQTFNMPAQKIDDEECKGGRLREGGLRVGEAGGSLGSAGQSPNSPLSSHSSLSSSSPSPSLSPGTSILNSALDPKPIPKPDIGQSNLQAKNTGSKDDLAVQSQGSLSPAKQTSGQGERSTTSPSFTGSTILSLGSQDDEKKSSGNLLGKHRENFPASTTGNQILKPYLEKQSVHTQPGETALPSADLTLSKSGHTAAQTTDPPAASANKTTTSVGQSGLEREYLSHTEKRTSGSWTSEDISVEKQHEVASPRMYRDLNRAEDGRAGSCRPFNRETKTNHSSDAPQRAAVRRAMSDCSHLSVPMVMAGTYPTSMGGSPVMAPNVLNFTMTGTACPTRAPYPHVAVRRSLTVTDGTEAAAAMATMMVSPLITSPLLPSSPPPKRHHGSCESNFLIPVPPPVGASANVSQDSKLNTAVKSDNKDKQEKTDIVPGKMDKIDNFDKKEEQQKDYGPDRNQKSEKIIKNEEKLEKMNTEKNNKANEKAEKVDKPEKTNKDEKKEEEKKPAEKKEEKGGKGTAKSPTGNGSKTLPSPDSKSKPNAGSTKPDSAKSRPSTLSTNGEANSAKRPSPTTASANKKSPVPKATTPTAAKRPPTATSSAKAAKTPENGEKRPPVPKATPAPRTTASKNGSSATAAGKTAANKNDKTENKTSEAKKPKTTPRPRPASTAAPATPAASTNGESSATHRRRVITKPPVPKQTPLDKKPAVPRAPRTPRPINAPTPDLKNVRSKIGSIDNIKYQPGGGKVSSTPNNKTSDPSTPAAKARVQILNKKVDVSKVTSKCGSKDNIKHKPGGGDVKIESHKLNIKAKSKIGSMDNVGAGNGQTNGQKEEKTEQKTSSPPSGTQTTGPGVTAKATAPGSVAKENSMKETTPSPFGGDGLREPLGAEKCITETN</sequence>
<name>A0A669CPX0_ORENI</name>
<feature type="compositionally biased region" description="Low complexity" evidence="8">
    <location>
        <begin position="717"/>
        <end position="730"/>
    </location>
</feature>
<reference evidence="9" key="2">
    <citation type="submission" date="2025-08" db="UniProtKB">
        <authorList>
            <consortium name="Ensembl"/>
        </authorList>
    </citation>
    <scope>IDENTIFICATION</scope>
</reference>
<evidence type="ECO:0000313" key="10">
    <source>
        <dbReference type="Proteomes" id="UP000005207"/>
    </source>
</evidence>
<dbReference type="GO" id="GO:0005874">
    <property type="term" value="C:microtubule"/>
    <property type="evidence" value="ECO:0007669"/>
    <property type="project" value="UniProtKB-KW"/>
</dbReference>
<feature type="compositionally biased region" description="Gly residues" evidence="8">
    <location>
        <begin position="81"/>
        <end position="91"/>
    </location>
</feature>
<feature type="region of interest" description="Disordered" evidence="8">
    <location>
        <begin position="833"/>
        <end position="947"/>
    </location>
</feature>
<organism evidence="9 10">
    <name type="scientific">Oreochromis niloticus</name>
    <name type="common">Nile tilapia</name>
    <name type="synonym">Tilapia nilotica</name>
    <dbReference type="NCBI Taxonomy" id="8128"/>
    <lineage>
        <taxon>Eukaryota</taxon>
        <taxon>Metazoa</taxon>
        <taxon>Chordata</taxon>
        <taxon>Craniata</taxon>
        <taxon>Vertebrata</taxon>
        <taxon>Euteleostomi</taxon>
        <taxon>Actinopterygii</taxon>
        <taxon>Neopterygii</taxon>
        <taxon>Teleostei</taxon>
        <taxon>Neoteleostei</taxon>
        <taxon>Acanthomorphata</taxon>
        <taxon>Ovalentaria</taxon>
        <taxon>Cichlomorphae</taxon>
        <taxon>Cichliformes</taxon>
        <taxon>Cichlidae</taxon>
        <taxon>African cichlids</taxon>
        <taxon>Pseudocrenilabrinae</taxon>
        <taxon>Oreochromini</taxon>
        <taxon>Oreochromis</taxon>
    </lineage>
</organism>
<dbReference type="Ensembl" id="ENSONIT00000082821.1">
    <property type="protein sequence ID" value="ENSONIP00000048484.1"/>
    <property type="gene ID" value="ENSONIG00000042307.1"/>
</dbReference>
<dbReference type="Pfam" id="PF00418">
    <property type="entry name" value="Tubulin-binding"/>
    <property type="match status" value="2"/>
</dbReference>
<reference evidence="10" key="1">
    <citation type="submission" date="2012-01" db="EMBL/GenBank/DDBJ databases">
        <title>The Genome Sequence of Oreochromis niloticus (Nile Tilapia).</title>
        <authorList>
            <consortium name="Broad Institute Genome Assembly Team"/>
            <consortium name="Broad Institute Sequencing Platform"/>
            <person name="Di Palma F."/>
            <person name="Johnson J."/>
            <person name="Lander E.S."/>
            <person name="Lindblad-Toh K."/>
        </authorList>
    </citation>
    <scope>NUCLEOTIDE SEQUENCE [LARGE SCALE GENOMIC DNA]</scope>
</reference>
<accession>A0A669CPX0</accession>
<evidence type="ECO:0000256" key="2">
    <source>
        <dbReference type="ARBA" id="ARBA00022490"/>
    </source>
</evidence>
<keyword evidence="3" id="KW-0597">Phosphoprotein</keyword>
<evidence type="ECO:0000256" key="3">
    <source>
        <dbReference type="ARBA" id="ARBA00022553"/>
    </source>
</evidence>
<evidence type="ECO:0000256" key="7">
    <source>
        <dbReference type="RuleBase" id="RU000686"/>
    </source>
</evidence>
<feature type="region of interest" description="Disordered" evidence="8">
    <location>
        <begin position="468"/>
        <end position="816"/>
    </location>
</feature>
<dbReference type="GeneTree" id="ENSGT00940000159742"/>
<feature type="compositionally biased region" description="Polar residues" evidence="8">
    <location>
        <begin position="573"/>
        <end position="614"/>
    </location>
</feature>
<dbReference type="InterPro" id="IPR001084">
    <property type="entry name" value="MAP_tubulin-bd_rpt"/>
</dbReference>
<feature type="region of interest" description="Disordered" evidence="8">
    <location>
        <begin position="427"/>
        <end position="448"/>
    </location>
</feature>
<dbReference type="Proteomes" id="UP000005207">
    <property type="component" value="Linkage group LG18"/>
</dbReference>
<dbReference type="GO" id="GO:0043005">
    <property type="term" value="C:neuron projection"/>
    <property type="evidence" value="ECO:0007669"/>
    <property type="project" value="TreeGrafter"/>
</dbReference>
<keyword evidence="4 7" id="KW-0493">Microtubule</keyword>
<dbReference type="PANTHER" id="PTHR11501">
    <property type="entry name" value="MICROTUBULE-ASSOCIATED PROTEIN"/>
    <property type="match status" value="1"/>
</dbReference>
<dbReference type="GO" id="GO:0000226">
    <property type="term" value="P:microtubule cytoskeleton organization"/>
    <property type="evidence" value="ECO:0007669"/>
    <property type="project" value="TreeGrafter"/>
</dbReference>
<gene>
    <name evidence="9" type="primary">map4l</name>
</gene>
<protein>
    <recommendedName>
        <fullName evidence="7">Microtubule-associated protein</fullName>
    </recommendedName>
</protein>
<evidence type="ECO:0000256" key="5">
    <source>
        <dbReference type="ARBA" id="ARBA00022737"/>
    </source>
</evidence>
<evidence type="ECO:0000256" key="4">
    <source>
        <dbReference type="ARBA" id="ARBA00022701"/>
    </source>
</evidence>
<dbReference type="PANTHER" id="PTHR11501:SF16">
    <property type="entry name" value="MICROTUBULE-ASSOCIATED PROTEIN 4"/>
    <property type="match status" value="1"/>
</dbReference>
<feature type="compositionally biased region" description="Polar residues" evidence="8">
    <location>
        <begin position="138"/>
        <end position="147"/>
    </location>
</feature>
<feature type="compositionally biased region" description="Low complexity" evidence="8">
    <location>
        <begin position="890"/>
        <end position="905"/>
    </location>
</feature>
<feature type="compositionally biased region" description="Low complexity" evidence="8">
    <location>
        <begin position="629"/>
        <end position="658"/>
    </location>
</feature>
<evidence type="ECO:0000256" key="8">
    <source>
        <dbReference type="SAM" id="MobiDB-lite"/>
    </source>
</evidence>
<keyword evidence="5" id="KW-0677">Repeat</keyword>
<dbReference type="PROSITE" id="PS51491">
    <property type="entry name" value="TAU_MAP_2"/>
    <property type="match status" value="2"/>
</dbReference>
<dbReference type="AlphaFoldDB" id="A0A669CPX0"/>
<feature type="compositionally biased region" description="Basic and acidic residues" evidence="8">
    <location>
        <begin position="296"/>
        <end position="319"/>
    </location>
</feature>
<evidence type="ECO:0000256" key="1">
    <source>
        <dbReference type="ARBA" id="ARBA00004245"/>
    </source>
</evidence>
<dbReference type="GO" id="GO:0031175">
    <property type="term" value="P:neuron projection development"/>
    <property type="evidence" value="ECO:0007669"/>
    <property type="project" value="TreeGrafter"/>
</dbReference>
<keyword evidence="2 7" id="KW-0963">Cytoplasm</keyword>
<feature type="compositionally biased region" description="Low complexity" evidence="8">
    <location>
        <begin position="96"/>
        <end position="118"/>
    </location>
</feature>
<feature type="compositionally biased region" description="Basic and acidic residues" evidence="8">
    <location>
        <begin position="695"/>
        <end position="708"/>
    </location>
</feature>
<comment type="subcellular location">
    <subcellularLocation>
        <location evidence="1 7">Cytoplasm</location>
        <location evidence="1 7">Cytoskeleton</location>
    </subcellularLocation>
</comment>
<evidence type="ECO:0000313" key="9">
    <source>
        <dbReference type="Ensembl" id="ENSONIP00000048484.1"/>
    </source>
</evidence>
<feature type="compositionally biased region" description="Basic and acidic residues" evidence="8">
    <location>
        <begin position="274"/>
        <end position="286"/>
    </location>
</feature>
<reference evidence="9" key="3">
    <citation type="submission" date="2025-09" db="UniProtKB">
        <authorList>
            <consortium name="Ensembl"/>
        </authorList>
    </citation>
    <scope>IDENTIFICATION</scope>
</reference>
<keyword evidence="6 7" id="KW-0206">Cytoskeleton</keyword>
<keyword evidence="10" id="KW-1185">Reference proteome</keyword>
<feature type="compositionally biased region" description="Polar residues" evidence="8">
    <location>
        <begin position="799"/>
        <end position="811"/>
    </location>
</feature>
<feature type="compositionally biased region" description="Polar residues" evidence="8">
    <location>
        <begin position="242"/>
        <end position="271"/>
    </location>
</feature>
<feature type="compositionally biased region" description="Low complexity" evidence="8">
    <location>
        <begin position="681"/>
        <end position="694"/>
    </location>
</feature>
<dbReference type="InterPro" id="IPR027324">
    <property type="entry name" value="MAP2/MAP4/Tau"/>
</dbReference>
<evidence type="ECO:0000256" key="6">
    <source>
        <dbReference type="ARBA" id="ARBA00023212"/>
    </source>
</evidence>
<feature type="compositionally biased region" description="Polar residues" evidence="8">
    <location>
        <begin position="155"/>
        <end position="190"/>
    </location>
</feature>
<proteinExistence type="predicted"/>